<evidence type="ECO:0000313" key="2">
    <source>
        <dbReference type="Proteomes" id="UP000631114"/>
    </source>
</evidence>
<organism evidence="1 2">
    <name type="scientific">Coptis chinensis</name>
    <dbReference type="NCBI Taxonomy" id="261450"/>
    <lineage>
        <taxon>Eukaryota</taxon>
        <taxon>Viridiplantae</taxon>
        <taxon>Streptophyta</taxon>
        <taxon>Embryophyta</taxon>
        <taxon>Tracheophyta</taxon>
        <taxon>Spermatophyta</taxon>
        <taxon>Magnoliopsida</taxon>
        <taxon>Ranunculales</taxon>
        <taxon>Ranunculaceae</taxon>
        <taxon>Coptidoideae</taxon>
        <taxon>Coptis</taxon>
    </lineage>
</organism>
<proteinExistence type="predicted"/>
<dbReference type="AlphaFoldDB" id="A0A835H482"/>
<dbReference type="InterPro" id="IPR017451">
    <property type="entry name" value="F-box-assoc_interact_dom"/>
</dbReference>
<sequence>MNPSYVFFNGSFHWVAKSAVNHKKYVVIVSLNVATEEFSIILLPSIIKGHESARDYELMVLSGRLCVPVLDSRGYYRETWVKKEYGKLGSWAKEYVFTEVFGVSKQWPFSLCTSYKRMKLVYSTALASTCLYYQTSVCSHPDV</sequence>
<dbReference type="NCBIfam" id="TIGR01640">
    <property type="entry name" value="F_box_assoc_1"/>
    <property type="match status" value="1"/>
</dbReference>
<accession>A0A835H482</accession>
<reference evidence="1 2" key="1">
    <citation type="submission" date="2020-10" db="EMBL/GenBank/DDBJ databases">
        <title>The Coptis chinensis genome and diversification of protoberbering-type alkaloids.</title>
        <authorList>
            <person name="Wang B."/>
            <person name="Shu S."/>
            <person name="Song C."/>
            <person name="Liu Y."/>
        </authorList>
    </citation>
    <scope>NUCLEOTIDE SEQUENCE [LARGE SCALE GENOMIC DNA]</scope>
    <source>
        <strain evidence="1">HL-2020</strain>
        <tissue evidence="1">Leaf</tissue>
    </source>
</reference>
<evidence type="ECO:0000313" key="1">
    <source>
        <dbReference type="EMBL" id="KAF9591452.1"/>
    </source>
</evidence>
<gene>
    <name evidence="1" type="ORF">IFM89_004150</name>
</gene>
<name>A0A835H482_9MAGN</name>
<keyword evidence="2" id="KW-1185">Reference proteome</keyword>
<protein>
    <recommendedName>
        <fullName evidence="3">F-box associated domain-containing protein</fullName>
    </recommendedName>
</protein>
<dbReference type="Proteomes" id="UP000631114">
    <property type="component" value="Unassembled WGS sequence"/>
</dbReference>
<comment type="caution">
    <text evidence="1">The sequence shown here is derived from an EMBL/GenBank/DDBJ whole genome shotgun (WGS) entry which is preliminary data.</text>
</comment>
<dbReference type="EMBL" id="JADFTS010000008">
    <property type="protein sequence ID" value="KAF9591452.1"/>
    <property type="molecule type" value="Genomic_DNA"/>
</dbReference>
<evidence type="ECO:0008006" key="3">
    <source>
        <dbReference type="Google" id="ProtNLM"/>
    </source>
</evidence>